<organism evidence="6 7">
    <name type="scientific">Pieris macdunnoughi</name>
    <dbReference type="NCBI Taxonomy" id="345717"/>
    <lineage>
        <taxon>Eukaryota</taxon>
        <taxon>Metazoa</taxon>
        <taxon>Ecdysozoa</taxon>
        <taxon>Arthropoda</taxon>
        <taxon>Hexapoda</taxon>
        <taxon>Insecta</taxon>
        <taxon>Pterygota</taxon>
        <taxon>Neoptera</taxon>
        <taxon>Endopterygota</taxon>
        <taxon>Lepidoptera</taxon>
        <taxon>Glossata</taxon>
        <taxon>Ditrysia</taxon>
        <taxon>Papilionoidea</taxon>
        <taxon>Pieridae</taxon>
        <taxon>Pierinae</taxon>
        <taxon>Pieris</taxon>
    </lineage>
</organism>
<dbReference type="PANTHER" id="PTHR10380">
    <property type="entry name" value="CUTICLE PROTEIN"/>
    <property type="match status" value="1"/>
</dbReference>
<dbReference type="PRINTS" id="PR00947">
    <property type="entry name" value="CUTICLE"/>
</dbReference>
<keyword evidence="2 5" id="KW-0732">Signal</keyword>
<dbReference type="InterPro" id="IPR050468">
    <property type="entry name" value="Cuticle_Struct_Prot"/>
</dbReference>
<evidence type="ECO:0000313" key="6">
    <source>
        <dbReference type="EMBL" id="CAF4877319.1"/>
    </source>
</evidence>
<dbReference type="PANTHER" id="PTHR10380:SF173">
    <property type="entry name" value="CUTICULAR PROTEIN 47EF, ISOFORM C-RELATED"/>
    <property type="match status" value="1"/>
</dbReference>
<dbReference type="GO" id="GO:0008010">
    <property type="term" value="F:structural constituent of chitin-based larval cuticle"/>
    <property type="evidence" value="ECO:0007669"/>
    <property type="project" value="TreeGrafter"/>
</dbReference>
<dbReference type="Proteomes" id="UP000663880">
    <property type="component" value="Unassembled WGS sequence"/>
</dbReference>
<feature type="chain" id="PRO_5032283417" evidence="5">
    <location>
        <begin position="24"/>
        <end position="200"/>
    </location>
</feature>
<reference evidence="6" key="1">
    <citation type="submission" date="2021-02" db="EMBL/GenBank/DDBJ databases">
        <authorList>
            <person name="Steward A R."/>
        </authorList>
    </citation>
    <scope>NUCLEOTIDE SEQUENCE</scope>
</reference>
<dbReference type="PROSITE" id="PS00233">
    <property type="entry name" value="CHIT_BIND_RR_1"/>
    <property type="match status" value="1"/>
</dbReference>
<feature type="region of interest" description="Disordered" evidence="4">
    <location>
        <begin position="179"/>
        <end position="200"/>
    </location>
</feature>
<evidence type="ECO:0000256" key="4">
    <source>
        <dbReference type="SAM" id="MobiDB-lite"/>
    </source>
</evidence>
<evidence type="ECO:0000256" key="5">
    <source>
        <dbReference type="SAM" id="SignalP"/>
    </source>
</evidence>
<name>A0A821TLC3_9NEOP</name>
<dbReference type="InterPro" id="IPR031311">
    <property type="entry name" value="CHIT_BIND_RR_consensus"/>
</dbReference>
<feature type="signal peptide" evidence="5">
    <location>
        <begin position="1"/>
        <end position="23"/>
    </location>
</feature>
<proteinExistence type="predicted"/>
<evidence type="ECO:0000256" key="1">
    <source>
        <dbReference type="ARBA" id="ARBA00022460"/>
    </source>
</evidence>
<evidence type="ECO:0000256" key="3">
    <source>
        <dbReference type="PROSITE-ProRule" id="PRU00497"/>
    </source>
</evidence>
<evidence type="ECO:0000313" key="7">
    <source>
        <dbReference type="Proteomes" id="UP000663880"/>
    </source>
</evidence>
<comment type="caution">
    <text evidence="6">The sequence shown here is derived from an EMBL/GenBank/DDBJ whole genome shotgun (WGS) entry which is preliminary data.</text>
</comment>
<gene>
    <name evidence="6" type="ORF">PMACD_LOCUS9283</name>
</gene>
<dbReference type="EMBL" id="CAJOBZ010000025">
    <property type="protein sequence ID" value="CAF4877319.1"/>
    <property type="molecule type" value="Genomic_DNA"/>
</dbReference>
<dbReference type="AlphaFoldDB" id="A0A821TLC3"/>
<dbReference type="Pfam" id="PF00379">
    <property type="entry name" value="Chitin_bind_4"/>
    <property type="match status" value="1"/>
</dbReference>
<accession>A0A821TLC3</accession>
<keyword evidence="7" id="KW-1185">Reference proteome</keyword>
<evidence type="ECO:0000256" key="2">
    <source>
        <dbReference type="ARBA" id="ARBA00022729"/>
    </source>
</evidence>
<dbReference type="GO" id="GO:0062129">
    <property type="term" value="C:chitin-based extracellular matrix"/>
    <property type="evidence" value="ECO:0007669"/>
    <property type="project" value="TreeGrafter"/>
</dbReference>
<sequence length="200" mass="21495">MHLRKPPKVAGVIILTITSMAAAAKLDKVYLPPDVASADGALAGLQAPFETRGQAQNYPNQVQNFAQNAQAQSFAQNVQSQNVGGQAEILRFENEMNEEGFHYAYETSDGTKAEQNGRVLPGSTPEEGSIQVSGSYSYIGDDGQTYSVSYIADENGFQPSGDHLPTPPPIPEAILKSLQLTDREGKYSSQKSSYDADAGY</sequence>
<protein>
    <submittedName>
        <fullName evidence="6">Uncharacterized protein</fullName>
    </submittedName>
</protein>
<dbReference type="OrthoDB" id="6620560at2759"/>
<dbReference type="PROSITE" id="PS51155">
    <property type="entry name" value="CHIT_BIND_RR_2"/>
    <property type="match status" value="1"/>
</dbReference>
<dbReference type="InterPro" id="IPR000618">
    <property type="entry name" value="Insect_cuticle"/>
</dbReference>
<keyword evidence="1 3" id="KW-0193">Cuticle</keyword>